<comment type="caution">
    <text evidence="1">The sequence shown here is derived from an EMBL/GenBank/DDBJ whole genome shotgun (WGS) entry which is preliminary data.</text>
</comment>
<dbReference type="EMBL" id="JAGDFM010000880">
    <property type="protein sequence ID" value="KAG7375913.1"/>
    <property type="molecule type" value="Genomic_DNA"/>
</dbReference>
<organism evidence="1 2">
    <name type="scientific">Phytophthora pseudosyringae</name>
    <dbReference type="NCBI Taxonomy" id="221518"/>
    <lineage>
        <taxon>Eukaryota</taxon>
        <taxon>Sar</taxon>
        <taxon>Stramenopiles</taxon>
        <taxon>Oomycota</taxon>
        <taxon>Peronosporomycetes</taxon>
        <taxon>Peronosporales</taxon>
        <taxon>Peronosporaceae</taxon>
        <taxon>Phytophthora</taxon>
    </lineage>
</organism>
<evidence type="ECO:0000313" key="2">
    <source>
        <dbReference type="Proteomes" id="UP000694044"/>
    </source>
</evidence>
<evidence type="ECO:0000313" key="1">
    <source>
        <dbReference type="EMBL" id="KAG7375913.1"/>
    </source>
</evidence>
<dbReference type="Proteomes" id="UP000694044">
    <property type="component" value="Unassembled WGS sequence"/>
</dbReference>
<sequence>MGEGLTTTNKKKLGITDTCRDVLVHFEAARGSPVLPPTQLLLLAESIKSCRKHDDSAVQLSEEGNNVWAAGVDGTAEGQDLSAEISLLPTPWRLPDELLFPSCNE</sequence>
<gene>
    <name evidence="1" type="ORF">PHYPSEUDO_014893</name>
</gene>
<name>A0A8T1V6E3_9STRA</name>
<keyword evidence="2" id="KW-1185">Reference proteome</keyword>
<reference evidence="1" key="1">
    <citation type="submission" date="2021-02" db="EMBL/GenBank/DDBJ databases">
        <authorList>
            <person name="Palmer J.M."/>
        </authorList>
    </citation>
    <scope>NUCLEOTIDE SEQUENCE</scope>
    <source>
        <strain evidence="1">SCRP734</strain>
    </source>
</reference>
<dbReference type="AlphaFoldDB" id="A0A8T1V6E3"/>
<accession>A0A8T1V6E3</accession>
<protein>
    <submittedName>
        <fullName evidence="1">Uncharacterized protein</fullName>
    </submittedName>
</protein>
<proteinExistence type="predicted"/>